<dbReference type="RefSeq" id="WP_147668890.1">
    <property type="nucleotide sequence ID" value="NZ_CP120678.1"/>
</dbReference>
<evidence type="ECO:0000313" key="3">
    <source>
        <dbReference type="Proteomes" id="UP001243623"/>
    </source>
</evidence>
<evidence type="ECO:0000259" key="1">
    <source>
        <dbReference type="Pfam" id="PF03364"/>
    </source>
</evidence>
<dbReference type="EMBL" id="CP120678">
    <property type="protein sequence ID" value="WIW69615.1"/>
    <property type="molecule type" value="Genomic_DNA"/>
</dbReference>
<evidence type="ECO:0000313" key="2">
    <source>
        <dbReference type="EMBL" id="WIW69615.1"/>
    </source>
</evidence>
<dbReference type="SUPFAM" id="SSF55961">
    <property type="entry name" value="Bet v1-like"/>
    <property type="match status" value="1"/>
</dbReference>
<organism evidence="2 3">
    <name type="scientific">Selenobaculum gibii</name>
    <dbReference type="NCBI Taxonomy" id="3054208"/>
    <lineage>
        <taxon>Bacteria</taxon>
        <taxon>Bacillati</taxon>
        <taxon>Bacillota</taxon>
        <taxon>Negativicutes</taxon>
        <taxon>Selenomonadales</taxon>
        <taxon>Selenomonadaceae</taxon>
        <taxon>Selenobaculum</taxon>
    </lineage>
</organism>
<feature type="domain" description="Coenzyme Q-binding protein COQ10 START" evidence="1">
    <location>
        <begin position="11"/>
        <end position="132"/>
    </location>
</feature>
<dbReference type="Pfam" id="PF03364">
    <property type="entry name" value="Polyketide_cyc"/>
    <property type="match status" value="1"/>
</dbReference>
<dbReference type="InterPro" id="IPR005031">
    <property type="entry name" value="COQ10_START"/>
</dbReference>
<name>A0A9Y2AHP9_9FIRM</name>
<dbReference type="InterPro" id="IPR023393">
    <property type="entry name" value="START-like_dom_sf"/>
</dbReference>
<dbReference type="Proteomes" id="UP001243623">
    <property type="component" value="Chromosome"/>
</dbReference>
<dbReference type="KEGG" id="sgbi:P3F81_06705"/>
<sequence>MPHIEVDKLLKYSCDAIYPFICRMERYPEFMDNVVEVKILERDTCKTITSWKVFVDGIKVGWIEEDLFDEKNYKISYKQIEGDFTNFNGEWILEKTQEGTIVKLIIDVDLGISMLANFINPILIKKISDNSMKMLESIEKELNQKENEIKMTS</sequence>
<reference evidence="2" key="1">
    <citation type="submission" date="2023-03" db="EMBL/GenBank/DDBJ databases">
        <title>Selenobaculum gbiensis gen. nov. sp. nov., a new bacterium isolated from the gut microbiota of IBD patient.</title>
        <authorList>
            <person name="Yeo S."/>
            <person name="Park H."/>
            <person name="Huh C.S."/>
        </authorList>
    </citation>
    <scope>NUCLEOTIDE SEQUENCE</scope>
    <source>
        <strain evidence="2">ICN-92133</strain>
    </source>
</reference>
<dbReference type="Gene3D" id="3.30.530.20">
    <property type="match status" value="1"/>
</dbReference>
<accession>A0A9Y2AHP9</accession>
<dbReference type="AlphaFoldDB" id="A0A9Y2AHP9"/>
<keyword evidence="3" id="KW-1185">Reference proteome</keyword>
<proteinExistence type="predicted"/>
<protein>
    <submittedName>
        <fullName evidence="2">SRPBCC family protein</fullName>
    </submittedName>
</protein>
<gene>
    <name evidence="2" type="ORF">P3F81_06705</name>
</gene>